<dbReference type="EMBL" id="QKKF02011778">
    <property type="protein sequence ID" value="RZF43991.1"/>
    <property type="molecule type" value="Genomic_DNA"/>
</dbReference>
<accession>A0A482XF53</accession>
<dbReference type="PANTHER" id="PTHR15728">
    <property type="entry name" value="DEADENYLATION COMPLEX CATALYTIC SUBUNIT PAN2"/>
    <property type="match status" value="1"/>
</dbReference>
<keyword evidence="5 9" id="KW-0479">Metal-binding</keyword>
<dbReference type="SUPFAM" id="SSF53098">
    <property type="entry name" value="Ribonuclease H-like"/>
    <property type="match status" value="1"/>
</dbReference>
<dbReference type="GO" id="GO:0005634">
    <property type="term" value="C:nucleus"/>
    <property type="evidence" value="ECO:0007669"/>
    <property type="project" value="UniProtKB-SubCell"/>
</dbReference>
<comment type="subunit">
    <text evidence="9">Forms a heterotrimer with an asymmetric homodimer of the regulatory subunit PAN3 to form the poly(A)-nuclease (PAN) deadenylation complex.</text>
</comment>
<dbReference type="STRING" id="195883.A0A482XF53"/>
<keyword evidence="4 9" id="KW-0540">Nuclease</keyword>
<dbReference type="FunFam" id="3.30.420.10:FF:000011">
    <property type="entry name" value="PAN2-PAN3 deadenylation complex catalytic subunit PAN2"/>
    <property type="match status" value="1"/>
</dbReference>
<comment type="similarity">
    <text evidence="9">Belongs to the peptidase C19 family. PAN2 subfamily.</text>
</comment>
<evidence type="ECO:0000256" key="5">
    <source>
        <dbReference type="ARBA" id="ARBA00022723"/>
    </source>
</evidence>
<keyword evidence="7 9" id="KW-0269">Exonuclease</keyword>
<sequence length="1254" mass="139708">MDLRSRSLQPYDTGHEELLLYDDVVPHPEENFNFNLEENFEEYSNVEAEFQERRTILVDGGDRFGVSALAFDLQEELLWMGNQGGHVTSYYGADLQKHTSFQIHATEDVRCIHTFDDGILALTPSSLRCQMRRGIPIFTHTSANMEEMQCLLQLSQSPHSLLMAGHSHNLIEFNLSTCQEVNLVDVGDHGCALLRQHPRFICCGNAAGHIALRDPNSLNIEHTIEAHSASLSDFDVHENLLVTCGFSNRQGSLGVDRFLMVYDVRMMRVVSPIPLLLDPLLLKFMPSFSSRIAVASTIGQLQLVDTVSLTEPDLTVYQVNNANSMCLALDVSPSCQSLAVGDSGGSIHLLTSTDRALFNTFSRPTEFADPIDTYPPISIDDRLAILSAVPLAFQPPGAATLKLLSDWPKEFLRKVNRQTPPIDPEILQSMKMNGTIGYAPNPNTKLRNQVAYTAVHKSSQNGNATEAAGTKGMDQSSSSRSLMNSPANVGGGSSATNTFVAIPKRYRKMEVKYSKPGVQEELDYLQYNKTCFSGLEAHLPNSYCNSLIQVLYFLEPLRRLLLSHVCYSEFRLSCELAFLFHMLDLSRGAPCHPGNFLRSLRMRNAHDSSAPSGQPGNQVPDMGVDKRKANYTTLIQNWNRFILHQIHFELMEEKKRKKDDTAVSPKAEQQPAKSQAKRKSKSEATEPEKSPQPSTDAKETSKGAESADISNLFGSKQLHSHRCLKCGHEVSRESSLLVCNLIYPEQIEGEMSFCEVLRSSLCPEQTTPAWCDQCERFQPTLQSRRLQQLPTLLTVNCGMDSVQEKKFWQNQMDGLVKKALDAQQGGAGSEGGGGHSPSGPTSNKPCRYGNACTRPGCRFKHPHRQEASSSSNVSPSHLYCSHSWLPQHIQLDLSSTGEVSIKKLAKSEVDSVDLSNNKVPGKQTIVYDLYAVVCYINEEKKNLVSIINVSQSYHNRSAGQQISQWYIFNDFSVSPVNGQEAVWFSLDWKVPCILYFVDRSLDVAAVPHPNPITVDVLSEDISLARCGKGVTFVPLETDELPGPGDLVAMDAEFVTLNQEDQDSRADGKSSAFKPSHMSVARISCVRGQGTLKGTPFIDDYISTQEQVADYLTQFSGIKPGDLDRALSQKHLTTLKSTYLKLRYLVDAGVKFVGHGLRNDFRVINLVVPPEQVIDTVHLFHLQHQRMVSLRFLAWHYLEMKIQSETHDSIEDARAALQLYELYQKLESEGKVQSSLEEMYKVGKSVQWKVPGVDS</sequence>
<dbReference type="GO" id="GO:0006397">
    <property type="term" value="P:mRNA processing"/>
    <property type="evidence" value="ECO:0007669"/>
    <property type="project" value="UniProtKB-KW"/>
</dbReference>
<feature type="compositionally biased region" description="Polar residues" evidence="10">
    <location>
        <begin position="607"/>
        <end position="617"/>
    </location>
</feature>
<feature type="region of interest" description="Disordered" evidence="10">
    <location>
        <begin position="605"/>
        <end position="624"/>
    </location>
</feature>
<dbReference type="AlphaFoldDB" id="A0A482XF53"/>
<dbReference type="GO" id="GO:0000932">
    <property type="term" value="C:P-body"/>
    <property type="evidence" value="ECO:0007669"/>
    <property type="project" value="UniProtKB-SubCell"/>
</dbReference>
<organism evidence="12 13">
    <name type="scientific">Laodelphax striatellus</name>
    <name type="common">Small brown planthopper</name>
    <name type="synonym">Delphax striatella</name>
    <dbReference type="NCBI Taxonomy" id="195883"/>
    <lineage>
        <taxon>Eukaryota</taxon>
        <taxon>Metazoa</taxon>
        <taxon>Ecdysozoa</taxon>
        <taxon>Arthropoda</taxon>
        <taxon>Hexapoda</taxon>
        <taxon>Insecta</taxon>
        <taxon>Pterygota</taxon>
        <taxon>Neoptera</taxon>
        <taxon>Paraneoptera</taxon>
        <taxon>Hemiptera</taxon>
        <taxon>Auchenorrhyncha</taxon>
        <taxon>Fulgoroidea</taxon>
        <taxon>Delphacidae</taxon>
        <taxon>Criomorphinae</taxon>
        <taxon>Laodelphax</taxon>
    </lineage>
</organism>
<comment type="cofactor">
    <cofactor evidence="9">
        <name>a divalent metal cation</name>
        <dbReference type="ChEBI" id="CHEBI:60240"/>
    </cofactor>
    <text evidence="9">Binds 2 metal cations per subunit in the catalytic exonuclease domain.</text>
</comment>
<protein>
    <recommendedName>
        <fullName evidence="9">PAN2-PAN3 deadenylation complex catalytic subunit PAN2</fullName>
        <ecNumber evidence="9">3.1.13.4</ecNumber>
    </recommendedName>
    <alternativeName>
        <fullName evidence="9">PAB1P-dependent poly(A)-specific ribonuclease</fullName>
    </alternativeName>
    <alternativeName>
        <fullName evidence="9">Poly(A)-nuclease deadenylation complex subunit 2</fullName>
        <shortName evidence="9">PAN deadenylation complex subunit 2</shortName>
    </alternativeName>
</protein>
<dbReference type="EC" id="3.1.13.4" evidence="9"/>
<feature type="binding site" evidence="9">
    <location>
        <position position="1159"/>
    </location>
    <ligand>
        <name>a divalent metal cation</name>
        <dbReference type="ChEBI" id="CHEBI:60240"/>
        <note>catalytic</note>
    </ligand>
</feature>
<keyword evidence="2 9" id="KW-0963">Cytoplasm</keyword>
<dbReference type="OrthoDB" id="16516at2759"/>
<comment type="domain">
    <text evidence="9">The linker, or PAN3 interaction domain (PID), between the WD40 repeats and the pseudo-UCH domain mediates interaction with PAN3.</text>
</comment>
<evidence type="ECO:0000256" key="4">
    <source>
        <dbReference type="ARBA" id="ARBA00022722"/>
    </source>
</evidence>
<comment type="caution">
    <text evidence="9">Lacks conserved residue(s) required for the propagation of feature annotation.</text>
</comment>
<dbReference type="PANTHER" id="PTHR15728:SF0">
    <property type="entry name" value="PAN2-PAN3 DEADENYLATION COMPLEX CATALYTIC SUBUNIT PAN2"/>
    <property type="match status" value="1"/>
</dbReference>
<feature type="region of interest" description="Disordered" evidence="10">
    <location>
        <begin position="457"/>
        <end position="490"/>
    </location>
</feature>
<dbReference type="GO" id="GO:0003676">
    <property type="term" value="F:nucleic acid binding"/>
    <property type="evidence" value="ECO:0007669"/>
    <property type="project" value="InterPro"/>
</dbReference>
<feature type="region of interest" description="Disordered" evidence="10">
    <location>
        <begin position="823"/>
        <end position="845"/>
    </location>
</feature>
<name>A0A482XF53_LAOST</name>
<dbReference type="InterPro" id="IPR050785">
    <property type="entry name" value="PAN2-PAN3_catalytic_subunit"/>
</dbReference>
<feature type="binding site" evidence="9">
    <location>
        <position position="1050"/>
    </location>
    <ligand>
        <name>a divalent metal cation</name>
        <dbReference type="ChEBI" id="CHEBI:60240"/>
        <note>catalytic</note>
    </ligand>
</feature>
<dbReference type="InterPro" id="IPR036397">
    <property type="entry name" value="RNaseH_sf"/>
</dbReference>
<dbReference type="Proteomes" id="UP000291343">
    <property type="component" value="Unassembled WGS sequence"/>
</dbReference>
<dbReference type="GO" id="GO:0004535">
    <property type="term" value="F:poly(A)-specific ribonuclease activity"/>
    <property type="evidence" value="ECO:0007669"/>
    <property type="project" value="UniProtKB-UniRule"/>
</dbReference>
<comment type="domain">
    <text evidence="9">Contains a pseudo-UCH domain. This ubiquitin C-terminal hydrolase (UCH)-like or ubiquitin specific protease (USP)-like domain is predicted to be catalytically inactive because it lacks the active site catalytic triad characteristic of thiol proteases, with residues at the equivalent structural positions that are incompatible with catalysis, and it cannot bind ubiquitin. It functions as a structural scaffold for intra- and intermolecular interactions in the complex.</text>
</comment>
<dbReference type="CDD" id="cd06143">
    <property type="entry name" value="PAN2_exo"/>
    <property type="match status" value="1"/>
</dbReference>
<dbReference type="Pfam" id="PF20770">
    <property type="entry name" value="PAN2_N"/>
    <property type="match status" value="1"/>
</dbReference>
<feature type="compositionally biased region" description="Gly residues" evidence="10">
    <location>
        <begin position="825"/>
        <end position="836"/>
    </location>
</feature>
<dbReference type="FunCoup" id="A0A482XF53">
    <property type="interactions" value="1459"/>
</dbReference>
<dbReference type="InParanoid" id="A0A482XF53"/>
<evidence type="ECO:0000313" key="12">
    <source>
        <dbReference type="EMBL" id="RZF43991.1"/>
    </source>
</evidence>
<dbReference type="GO" id="GO:0010606">
    <property type="term" value="P:positive regulation of cytoplasmic mRNA processing body assembly"/>
    <property type="evidence" value="ECO:0007669"/>
    <property type="project" value="UniProtKB-UniRule"/>
</dbReference>
<comment type="subcellular location">
    <subcellularLocation>
        <location evidence="9">Cytoplasm</location>
        <location evidence="9">P-body</location>
    </subcellularLocation>
    <subcellularLocation>
        <location evidence="9">Nucleus</location>
    </subcellularLocation>
    <text evidence="9">Shuttles between nucleus and cytoplasm.</text>
</comment>
<comment type="activity regulation">
    <text evidence="9">Positively regulated by the regulatory subunit PAN3.</text>
</comment>
<proteinExistence type="inferred from homology"/>
<dbReference type="Gene3D" id="3.90.70.10">
    <property type="entry name" value="Cysteine proteinases"/>
    <property type="match status" value="1"/>
</dbReference>
<feature type="domain" description="USP" evidence="11">
    <location>
        <begin position="533"/>
        <end position="999"/>
    </location>
</feature>
<dbReference type="FunFam" id="2.130.10.10:FF:000421">
    <property type="entry name" value="PAN2-PAN3 deadenylation complex catalytic subunit PAN2"/>
    <property type="match status" value="1"/>
</dbReference>
<keyword evidence="3 9" id="KW-0507">mRNA processing</keyword>
<dbReference type="InterPro" id="IPR028881">
    <property type="entry name" value="PAN2_UCH_dom"/>
</dbReference>
<comment type="function">
    <text evidence="9">Catalytic subunit of the poly(A)-nuclease (PAN) deadenylation complex, one of two cytoplasmic mRNA deadenylases involved in general and miRNA-mediated mRNA turnover. PAN specifically shortens poly(A) tails of RNA and the activity is stimulated by poly(A)-binding protein (PABP). PAN deadenylation is followed by rapid degradation of the shortened mRNA tails by the CCR4-NOT complex. Deadenylated mRNAs are then degraded by two alternative mechanisms, namely exosome-mediated 3'-5' exonucleolytic degradation, or deadenlyation-dependent mRNA decaping and subsequent 5'-3' exonucleolytic degradation by XRN1.</text>
</comment>
<dbReference type="GO" id="GO:0031251">
    <property type="term" value="C:PAN complex"/>
    <property type="evidence" value="ECO:0007669"/>
    <property type="project" value="UniProtKB-UniRule"/>
</dbReference>
<feature type="binding site" evidence="9">
    <location>
        <position position="1211"/>
    </location>
    <ligand>
        <name>a divalent metal cation</name>
        <dbReference type="ChEBI" id="CHEBI:60240"/>
        <note>catalytic</note>
    </ligand>
</feature>
<dbReference type="Gene3D" id="2.130.10.10">
    <property type="entry name" value="YVTN repeat-like/Quinoprotein amine dehydrogenase"/>
    <property type="match status" value="1"/>
</dbReference>
<dbReference type="InterPro" id="IPR028889">
    <property type="entry name" value="USP"/>
</dbReference>
<dbReference type="GO" id="GO:0000289">
    <property type="term" value="P:nuclear-transcribed mRNA poly(A) tail shortening"/>
    <property type="evidence" value="ECO:0007669"/>
    <property type="project" value="UniProtKB-UniRule"/>
</dbReference>
<evidence type="ECO:0000256" key="1">
    <source>
        <dbReference type="ARBA" id="ARBA00001663"/>
    </source>
</evidence>
<evidence type="ECO:0000256" key="9">
    <source>
        <dbReference type="HAMAP-Rule" id="MF_03182"/>
    </source>
</evidence>
<dbReference type="Pfam" id="PF00929">
    <property type="entry name" value="RNase_T"/>
    <property type="match status" value="1"/>
</dbReference>
<feature type="compositionally biased region" description="Polar residues" evidence="10">
    <location>
        <begin position="473"/>
        <end position="487"/>
    </location>
</feature>
<feature type="binding site" evidence="9">
    <location>
        <position position="1052"/>
    </location>
    <ligand>
        <name>a divalent metal cation</name>
        <dbReference type="ChEBI" id="CHEBI:60240"/>
        <note>catalytic</note>
    </ligand>
</feature>
<dbReference type="SMR" id="A0A482XF53"/>
<evidence type="ECO:0000256" key="8">
    <source>
        <dbReference type="ARBA" id="ARBA00023242"/>
    </source>
</evidence>
<dbReference type="InterPro" id="IPR013520">
    <property type="entry name" value="Ribonucl_H"/>
</dbReference>
<evidence type="ECO:0000256" key="3">
    <source>
        <dbReference type="ARBA" id="ARBA00022664"/>
    </source>
</evidence>
<dbReference type="Pfam" id="PF13423">
    <property type="entry name" value="UCH_1"/>
    <property type="match status" value="1"/>
</dbReference>
<dbReference type="InterPro" id="IPR036322">
    <property type="entry name" value="WD40_repeat_dom_sf"/>
</dbReference>
<dbReference type="SUPFAM" id="SSF54001">
    <property type="entry name" value="Cysteine proteinases"/>
    <property type="match status" value="1"/>
</dbReference>
<dbReference type="InterPro" id="IPR012337">
    <property type="entry name" value="RNaseH-like_sf"/>
</dbReference>
<dbReference type="InterPro" id="IPR015943">
    <property type="entry name" value="WD40/YVTN_repeat-like_dom_sf"/>
</dbReference>
<keyword evidence="8 9" id="KW-0539">Nucleus</keyword>
<dbReference type="SMART" id="SM00479">
    <property type="entry name" value="EXOIII"/>
    <property type="match status" value="1"/>
</dbReference>
<dbReference type="Gene3D" id="3.30.420.10">
    <property type="entry name" value="Ribonuclease H-like superfamily/Ribonuclease H"/>
    <property type="match status" value="1"/>
</dbReference>
<evidence type="ECO:0000256" key="10">
    <source>
        <dbReference type="SAM" id="MobiDB-lite"/>
    </source>
</evidence>
<dbReference type="Gene3D" id="4.10.1000.40">
    <property type="match status" value="1"/>
</dbReference>
<keyword evidence="6 9" id="KW-0378">Hydrolase</keyword>
<evidence type="ECO:0000256" key="2">
    <source>
        <dbReference type="ARBA" id="ARBA00022490"/>
    </source>
</evidence>
<feature type="region of interest" description="Disordered" evidence="10">
    <location>
        <begin position="657"/>
        <end position="707"/>
    </location>
</feature>
<dbReference type="InterPro" id="IPR048841">
    <property type="entry name" value="PAN2_N"/>
</dbReference>
<evidence type="ECO:0000256" key="7">
    <source>
        <dbReference type="ARBA" id="ARBA00022839"/>
    </source>
</evidence>
<evidence type="ECO:0000256" key="6">
    <source>
        <dbReference type="ARBA" id="ARBA00022801"/>
    </source>
</evidence>
<dbReference type="InterPro" id="IPR030843">
    <property type="entry name" value="PAN2"/>
</dbReference>
<dbReference type="PROSITE" id="PS50235">
    <property type="entry name" value="USP_3"/>
    <property type="match status" value="1"/>
</dbReference>
<comment type="catalytic activity">
    <reaction evidence="1 9">
        <text>Exonucleolytic cleavage of poly(A) to 5'-AMP.</text>
        <dbReference type="EC" id="3.1.13.4"/>
    </reaction>
</comment>
<evidence type="ECO:0000313" key="13">
    <source>
        <dbReference type="Proteomes" id="UP000291343"/>
    </source>
</evidence>
<dbReference type="HAMAP" id="MF_03182">
    <property type="entry name" value="PAN2"/>
    <property type="match status" value="1"/>
</dbReference>
<gene>
    <name evidence="9" type="primary">PAN2</name>
    <name evidence="12" type="ORF">LSTR_LSTR007263</name>
</gene>
<dbReference type="InterPro" id="IPR038765">
    <property type="entry name" value="Papain-like_cys_pep_sf"/>
</dbReference>
<dbReference type="SUPFAM" id="SSF50978">
    <property type="entry name" value="WD40 repeat-like"/>
    <property type="match status" value="1"/>
</dbReference>
<dbReference type="GO" id="GO:0046872">
    <property type="term" value="F:metal ion binding"/>
    <property type="evidence" value="ECO:0007669"/>
    <property type="project" value="UniProtKB-KW"/>
</dbReference>
<keyword evidence="13" id="KW-1185">Reference proteome</keyword>
<evidence type="ECO:0000259" key="11">
    <source>
        <dbReference type="PROSITE" id="PS50235"/>
    </source>
</evidence>
<comment type="caution">
    <text evidence="12">The sequence shown here is derived from an EMBL/GenBank/DDBJ whole genome shotgun (WGS) entry which is preliminary data.</text>
</comment>
<reference evidence="12 13" key="1">
    <citation type="journal article" date="2017" name="Gigascience">
        <title>Genome sequence of the small brown planthopper, Laodelphax striatellus.</title>
        <authorList>
            <person name="Zhu J."/>
            <person name="Jiang F."/>
            <person name="Wang X."/>
            <person name="Yang P."/>
            <person name="Bao Y."/>
            <person name="Zhao W."/>
            <person name="Wang W."/>
            <person name="Lu H."/>
            <person name="Wang Q."/>
            <person name="Cui N."/>
            <person name="Li J."/>
            <person name="Chen X."/>
            <person name="Luo L."/>
            <person name="Yu J."/>
            <person name="Kang L."/>
            <person name="Cui F."/>
        </authorList>
    </citation>
    <scope>NUCLEOTIDE SEQUENCE [LARGE SCALE GENOMIC DNA]</scope>
    <source>
        <strain evidence="12">Lst14</strain>
    </source>
</reference>